<gene>
    <name evidence="10" type="ORF">GR138_14745</name>
</gene>
<dbReference type="Gene3D" id="2.40.50.100">
    <property type="match status" value="1"/>
</dbReference>
<sequence length="358" mass="39089">MSAVSLQGIDISYGSVDVVRNLDLDIKSGEFVVFVGPSGCGKSTTLRLIAGLEEGRSGRVSIGDKVVNDVDPAKRDVAMVFQNYALFPHMSVADNISFGMRLRGEPKEKIRANVADVARMVGLSDHLHKRPGALSGGQRQRVALARAIVRKPAVFLFDEPLSNLDAEFRAAMRSELSRLHRELGSTMIYVTHDQVEAMTMGDRIAVLAPLAQTGHSNLMQFGTPEEVYHRPANLFVAKFIGSPPMNLFDGRADEGGIRFGEIRLPMEGQVPAAITVGVRPEHVLLNTGEGPFMTGTVEGTENLGHEKLWFFATEIGRIVARTPDTGNFRLGEAVNLRFPAERLHLFDAATGGRREART</sequence>
<dbReference type="PANTHER" id="PTHR43875">
    <property type="entry name" value="MALTODEXTRIN IMPORT ATP-BINDING PROTEIN MSMX"/>
    <property type="match status" value="1"/>
</dbReference>
<dbReference type="RefSeq" id="WP_160859991.1">
    <property type="nucleotide sequence ID" value="NZ_WUMK01000005.1"/>
</dbReference>
<dbReference type="InterPro" id="IPR027417">
    <property type="entry name" value="P-loop_NTPase"/>
</dbReference>
<evidence type="ECO:0000256" key="7">
    <source>
        <dbReference type="ARBA" id="ARBA00022967"/>
    </source>
</evidence>
<dbReference type="EMBL" id="WUMK01000005">
    <property type="protein sequence ID" value="MXN46453.1"/>
    <property type="molecule type" value="Genomic_DNA"/>
</dbReference>
<organism evidence="10 11">
    <name type="scientific">Shinella kummerowiae</name>
    <dbReference type="NCBI Taxonomy" id="417745"/>
    <lineage>
        <taxon>Bacteria</taxon>
        <taxon>Pseudomonadati</taxon>
        <taxon>Pseudomonadota</taxon>
        <taxon>Alphaproteobacteria</taxon>
        <taxon>Hyphomicrobiales</taxon>
        <taxon>Rhizobiaceae</taxon>
        <taxon>Shinella</taxon>
    </lineage>
</organism>
<keyword evidence="5" id="KW-0547">Nucleotide-binding</keyword>
<evidence type="ECO:0000259" key="9">
    <source>
        <dbReference type="PROSITE" id="PS50893"/>
    </source>
</evidence>
<dbReference type="SUPFAM" id="SSF50331">
    <property type="entry name" value="MOP-like"/>
    <property type="match status" value="1"/>
</dbReference>
<accession>A0A6N8SCX7</accession>
<dbReference type="OrthoDB" id="9802264at2"/>
<comment type="similarity">
    <text evidence="2">Belongs to the ABC transporter superfamily.</text>
</comment>
<dbReference type="InterPro" id="IPR015855">
    <property type="entry name" value="ABC_transpr_MalK-like"/>
</dbReference>
<dbReference type="InterPro" id="IPR003439">
    <property type="entry name" value="ABC_transporter-like_ATP-bd"/>
</dbReference>
<keyword evidence="7" id="KW-1278">Translocase</keyword>
<evidence type="ECO:0000256" key="1">
    <source>
        <dbReference type="ARBA" id="ARBA00004417"/>
    </source>
</evidence>
<comment type="caution">
    <text evidence="10">The sequence shown here is derived from an EMBL/GenBank/DDBJ whole genome shotgun (WGS) entry which is preliminary data.</text>
</comment>
<dbReference type="GO" id="GO:0008643">
    <property type="term" value="P:carbohydrate transport"/>
    <property type="evidence" value="ECO:0007669"/>
    <property type="project" value="InterPro"/>
</dbReference>
<dbReference type="InterPro" id="IPR013611">
    <property type="entry name" value="Transp-assoc_OB_typ2"/>
</dbReference>
<dbReference type="SUPFAM" id="SSF52540">
    <property type="entry name" value="P-loop containing nucleoside triphosphate hydrolases"/>
    <property type="match status" value="1"/>
</dbReference>
<evidence type="ECO:0000256" key="2">
    <source>
        <dbReference type="ARBA" id="ARBA00005417"/>
    </source>
</evidence>
<keyword evidence="6 10" id="KW-0067">ATP-binding</keyword>
<name>A0A6N8SCX7_9HYPH</name>
<dbReference type="InterPro" id="IPR012340">
    <property type="entry name" value="NA-bd_OB-fold"/>
</dbReference>
<protein>
    <submittedName>
        <fullName evidence="10">ATP-binding cassette domain-containing protein</fullName>
    </submittedName>
</protein>
<reference evidence="10 11" key="1">
    <citation type="submission" date="2019-12" db="EMBL/GenBank/DDBJ databases">
        <title>Shinella kummerowiae sp. nov., a symbiotic bacterium isolated from root nodules of the herbal legume Kummerowia stipulacea.</title>
        <authorList>
            <person name="Gao J."/>
        </authorList>
    </citation>
    <scope>NUCLEOTIDE SEQUENCE [LARGE SCALE GENOMIC DNA]</scope>
    <source>
        <strain evidence="10 11">CCBAU 25048</strain>
    </source>
</reference>
<dbReference type="CDD" id="cd03301">
    <property type="entry name" value="ABC_MalK_N"/>
    <property type="match status" value="1"/>
</dbReference>
<dbReference type="Pfam" id="PF08402">
    <property type="entry name" value="TOBE_2"/>
    <property type="match status" value="1"/>
</dbReference>
<keyword evidence="3" id="KW-0813">Transport</keyword>
<evidence type="ECO:0000313" key="10">
    <source>
        <dbReference type="EMBL" id="MXN46453.1"/>
    </source>
</evidence>
<feature type="domain" description="ABC transporter" evidence="9">
    <location>
        <begin position="4"/>
        <end position="240"/>
    </location>
</feature>
<dbReference type="GO" id="GO:0055052">
    <property type="term" value="C:ATP-binding cassette (ABC) transporter complex, substrate-binding subunit-containing"/>
    <property type="evidence" value="ECO:0007669"/>
    <property type="project" value="TreeGrafter"/>
</dbReference>
<proteinExistence type="inferred from homology"/>
<dbReference type="GO" id="GO:0005524">
    <property type="term" value="F:ATP binding"/>
    <property type="evidence" value="ECO:0007669"/>
    <property type="project" value="UniProtKB-KW"/>
</dbReference>
<dbReference type="GO" id="GO:0140359">
    <property type="term" value="F:ABC-type transporter activity"/>
    <property type="evidence" value="ECO:0007669"/>
    <property type="project" value="InterPro"/>
</dbReference>
<evidence type="ECO:0000313" key="11">
    <source>
        <dbReference type="Proteomes" id="UP000435802"/>
    </source>
</evidence>
<dbReference type="InterPro" id="IPR017871">
    <property type="entry name" value="ABC_transporter-like_CS"/>
</dbReference>
<evidence type="ECO:0000256" key="6">
    <source>
        <dbReference type="ARBA" id="ARBA00022840"/>
    </source>
</evidence>
<dbReference type="SMART" id="SM00382">
    <property type="entry name" value="AAA"/>
    <property type="match status" value="1"/>
</dbReference>
<dbReference type="PANTHER" id="PTHR43875:SF15">
    <property type="entry name" value="TREHALOSE IMPORT ATP-BINDING PROTEIN SUGC"/>
    <property type="match status" value="1"/>
</dbReference>
<dbReference type="Proteomes" id="UP000435802">
    <property type="component" value="Unassembled WGS sequence"/>
</dbReference>
<keyword evidence="8" id="KW-0472">Membrane</keyword>
<evidence type="ECO:0000256" key="8">
    <source>
        <dbReference type="ARBA" id="ARBA00023136"/>
    </source>
</evidence>
<dbReference type="InterPro" id="IPR003593">
    <property type="entry name" value="AAA+_ATPase"/>
</dbReference>
<dbReference type="Pfam" id="PF00005">
    <property type="entry name" value="ABC_tran"/>
    <property type="match status" value="1"/>
</dbReference>
<dbReference type="PROSITE" id="PS50893">
    <property type="entry name" value="ABC_TRANSPORTER_2"/>
    <property type="match status" value="1"/>
</dbReference>
<dbReference type="InterPro" id="IPR008995">
    <property type="entry name" value="Mo/tungstate-bd_C_term_dom"/>
</dbReference>
<evidence type="ECO:0000256" key="5">
    <source>
        <dbReference type="ARBA" id="ARBA00022741"/>
    </source>
</evidence>
<dbReference type="Gene3D" id="2.40.50.140">
    <property type="entry name" value="Nucleic acid-binding proteins"/>
    <property type="match status" value="1"/>
</dbReference>
<evidence type="ECO:0000256" key="4">
    <source>
        <dbReference type="ARBA" id="ARBA00022475"/>
    </source>
</evidence>
<dbReference type="InterPro" id="IPR047641">
    <property type="entry name" value="ABC_transpr_MalK/UgpC-like"/>
</dbReference>
<dbReference type="Gene3D" id="3.40.50.300">
    <property type="entry name" value="P-loop containing nucleotide triphosphate hydrolases"/>
    <property type="match status" value="1"/>
</dbReference>
<dbReference type="PROSITE" id="PS00211">
    <property type="entry name" value="ABC_TRANSPORTER_1"/>
    <property type="match status" value="1"/>
</dbReference>
<keyword evidence="4" id="KW-1003">Cell membrane</keyword>
<dbReference type="GO" id="GO:0016887">
    <property type="term" value="F:ATP hydrolysis activity"/>
    <property type="evidence" value="ECO:0007669"/>
    <property type="project" value="InterPro"/>
</dbReference>
<dbReference type="AlphaFoldDB" id="A0A6N8SCX7"/>
<dbReference type="FunFam" id="3.40.50.300:FF:000042">
    <property type="entry name" value="Maltose/maltodextrin ABC transporter, ATP-binding protein"/>
    <property type="match status" value="1"/>
</dbReference>
<keyword evidence="11" id="KW-1185">Reference proteome</keyword>
<comment type="subcellular location">
    <subcellularLocation>
        <location evidence="1">Cell inner membrane</location>
        <topology evidence="1">Peripheral membrane protein</topology>
    </subcellularLocation>
</comment>
<evidence type="ECO:0000256" key="3">
    <source>
        <dbReference type="ARBA" id="ARBA00022448"/>
    </source>
</evidence>